<keyword evidence="3" id="KW-1185">Reference proteome</keyword>
<reference evidence="4" key="1">
    <citation type="submission" date="2017-02" db="UniProtKB">
        <authorList>
            <consortium name="WormBaseParasite"/>
        </authorList>
    </citation>
    <scope>IDENTIFICATION</scope>
</reference>
<dbReference type="Gene3D" id="1.20.5.1500">
    <property type="match status" value="1"/>
</dbReference>
<evidence type="ECO:0000313" key="3">
    <source>
        <dbReference type="Proteomes" id="UP000046393"/>
    </source>
</evidence>
<evidence type="ECO:0000256" key="2">
    <source>
        <dbReference type="RuleBase" id="RU003876"/>
    </source>
</evidence>
<dbReference type="STRING" id="451379.A0A0N5AFK3"/>
<dbReference type="GO" id="GO:0006334">
    <property type="term" value="P:nucleosome assembly"/>
    <property type="evidence" value="ECO:0007669"/>
    <property type="project" value="InterPro"/>
</dbReference>
<name>A0A0N5AFK3_9BILA</name>
<dbReference type="SUPFAM" id="SSF143113">
    <property type="entry name" value="NAP-like"/>
    <property type="match status" value="1"/>
</dbReference>
<dbReference type="InterPro" id="IPR002164">
    <property type="entry name" value="NAP_family"/>
</dbReference>
<proteinExistence type="inferred from homology"/>
<comment type="similarity">
    <text evidence="1 2">Belongs to the nucleosome assembly protein (NAP) family.</text>
</comment>
<dbReference type="Pfam" id="PF00956">
    <property type="entry name" value="NAP"/>
    <property type="match status" value="1"/>
</dbReference>
<organism evidence="3 4">
    <name type="scientific">Syphacia muris</name>
    <dbReference type="NCBI Taxonomy" id="451379"/>
    <lineage>
        <taxon>Eukaryota</taxon>
        <taxon>Metazoa</taxon>
        <taxon>Ecdysozoa</taxon>
        <taxon>Nematoda</taxon>
        <taxon>Chromadorea</taxon>
        <taxon>Rhabditida</taxon>
        <taxon>Spirurina</taxon>
        <taxon>Oxyuridomorpha</taxon>
        <taxon>Oxyuroidea</taxon>
        <taxon>Oxyuridae</taxon>
        <taxon>Syphacia</taxon>
    </lineage>
</organism>
<accession>A0A0N5AFK3</accession>
<dbReference type="InterPro" id="IPR037231">
    <property type="entry name" value="NAP-like_sf"/>
</dbReference>
<dbReference type="GO" id="GO:0005634">
    <property type="term" value="C:nucleus"/>
    <property type="evidence" value="ECO:0007669"/>
    <property type="project" value="InterPro"/>
</dbReference>
<evidence type="ECO:0000313" key="4">
    <source>
        <dbReference type="WBParaSite" id="SMUV_0000306101-mRNA-1"/>
    </source>
</evidence>
<dbReference type="PANTHER" id="PTHR11875">
    <property type="entry name" value="TESTIS-SPECIFIC Y-ENCODED PROTEIN"/>
    <property type="match status" value="1"/>
</dbReference>
<dbReference type="Proteomes" id="UP000046393">
    <property type="component" value="Unplaced"/>
</dbReference>
<dbReference type="Gene3D" id="3.30.1120.90">
    <property type="entry name" value="Nucleosome assembly protein"/>
    <property type="match status" value="1"/>
</dbReference>
<dbReference type="AlphaFoldDB" id="A0A0N5AFK3"/>
<protein>
    <submittedName>
        <fullName evidence="4">Nucleosome assembly protein 1-like 1</fullName>
    </submittedName>
</protein>
<sequence>MATETKNLGDLLKTNGYETDAGFELLTSLPKSVKRRIKALKKLQIEGIKLEAEFYEKVHELEIMFAPKFEKLHLDRKGIVTGEHEPTDEEADCPILHNLTEEELKKVEDTSAPEPNEVTKGIPDFWLNTLKSVDRTAEMIQEHDEPILKHLVDISLKISRDPDSFTLTFHFTPNEYFKETELTKWYKLQLAPDSDDPFDYDGPLVVEAKGSEITWNEGKDVTKKVLKKKQKKGPGAGKFITKTVKADSFFNFFDTIVLKETDKDKDGDDEEFDEERSLLNEDFEIGQMFRDQIIPRAVLFYTGEAITDDDYIDDFEGDDDEEVCNIELE</sequence>
<dbReference type="WBParaSite" id="SMUV_0000306101-mRNA-1">
    <property type="protein sequence ID" value="SMUV_0000306101-mRNA-1"/>
    <property type="gene ID" value="SMUV_0000306101"/>
</dbReference>
<evidence type="ECO:0000256" key="1">
    <source>
        <dbReference type="ARBA" id="ARBA00009947"/>
    </source>
</evidence>